<keyword evidence="4 14" id="KW-0812">Transmembrane</keyword>
<accession>A0ABV8WQS7</accession>
<name>A0ABV8WQS7_9BACI</name>
<dbReference type="HAMAP" id="MF_00454">
    <property type="entry name" value="FluC"/>
    <property type="match status" value="1"/>
</dbReference>
<feature type="transmembrane region" description="Helical" evidence="14">
    <location>
        <begin position="33"/>
        <end position="53"/>
    </location>
</feature>
<evidence type="ECO:0000256" key="12">
    <source>
        <dbReference type="ARBA" id="ARBA00035585"/>
    </source>
</evidence>
<dbReference type="RefSeq" id="WP_390249598.1">
    <property type="nucleotide sequence ID" value="NZ_JBHSDT010000003.1"/>
</dbReference>
<evidence type="ECO:0000256" key="14">
    <source>
        <dbReference type="HAMAP-Rule" id="MF_00454"/>
    </source>
</evidence>
<feature type="transmembrane region" description="Helical" evidence="14">
    <location>
        <begin position="59"/>
        <end position="78"/>
    </location>
</feature>
<proteinExistence type="inferred from homology"/>
<comment type="catalytic activity">
    <reaction evidence="12">
        <text>fluoride(in) = fluoride(out)</text>
        <dbReference type="Rhea" id="RHEA:76159"/>
        <dbReference type="ChEBI" id="CHEBI:17051"/>
    </reaction>
    <physiologicalReaction direction="left-to-right" evidence="12">
        <dbReference type="Rhea" id="RHEA:76160"/>
    </physiologicalReaction>
</comment>
<evidence type="ECO:0000256" key="1">
    <source>
        <dbReference type="ARBA" id="ARBA00004651"/>
    </source>
</evidence>
<evidence type="ECO:0000256" key="5">
    <source>
        <dbReference type="ARBA" id="ARBA00022723"/>
    </source>
</evidence>
<keyword evidence="2 14" id="KW-0813">Transport</keyword>
<comment type="activity regulation">
    <text evidence="14">Na(+) is not transported, but it plays an essential structural role and its presence is essential for fluoride channel function.</text>
</comment>
<feature type="transmembrane region" description="Helical" evidence="14">
    <location>
        <begin position="6"/>
        <end position="21"/>
    </location>
</feature>
<evidence type="ECO:0000256" key="2">
    <source>
        <dbReference type="ARBA" id="ARBA00022448"/>
    </source>
</evidence>
<feature type="binding site" evidence="14">
    <location>
        <position position="70"/>
    </location>
    <ligand>
        <name>Na(+)</name>
        <dbReference type="ChEBI" id="CHEBI:29101"/>
        <note>structural</note>
    </ligand>
</feature>
<evidence type="ECO:0000313" key="15">
    <source>
        <dbReference type="EMBL" id="MFC4402222.1"/>
    </source>
</evidence>
<keyword evidence="16" id="KW-1185">Reference proteome</keyword>
<evidence type="ECO:0000256" key="4">
    <source>
        <dbReference type="ARBA" id="ARBA00022692"/>
    </source>
</evidence>
<sequence length="122" mass="13324">MTSVLLVGLGGFFGAVSRYIVSQWMKKKFTSYLPVATLIVNLLGSFLLGLIIGSDLSNITILLLGTGFMGAFTTFSTFKLEAIQLHINNRKKECYIYQLIGYGGGIILAFLGIVLGEFFTLI</sequence>
<evidence type="ECO:0000256" key="7">
    <source>
        <dbReference type="ARBA" id="ARBA00023053"/>
    </source>
</evidence>
<evidence type="ECO:0000313" key="16">
    <source>
        <dbReference type="Proteomes" id="UP001595882"/>
    </source>
</evidence>
<keyword evidence="10 14" id="KW-0407">Ion channel</keyword>
<protein>
    <recommendedName>
        <fullName evidence="14">Fluoride-specific ion channel FluC</fullName>
    </recommendedName>
</protein>
<comment type="caution">
    <text evidence="15">The sequence shown here is derived from an EMBL/GenBank/DDBJ whole genome shotgun (WGS) entry which is preliminary data.</text>
</comment>
<keyword evidence="8 14" id="KW-0406">Ion transport</keyword>
<comment type="subcellular location">
    <subcellularLocation>
        <location evidence="1 14">Cell membrane</location>
        <topology evidence="1 14">Multi-pass membrane protein</topology>
    </subcellularLocation>
</comment>
<dbReference type="PANTHER" id="PTHR28259">
    <property type="entry name" value="FLUORIDE EXPORT PROTEIN 1-RELATED"/>
    <property type="match status" value="1"/>
</dbReference>
<dbReference type="NCBIfam" id="NF010801">
    <property type="entry name" value="PRK14205.1"/>
    <property type="match status" value="1"/>
</dbReference>
<dbReference type="PANTHER" id="PTHR28259:SF16">
    <property type="entry name" value="FLUORIDE-SPECIFIC ION CHANNEL FLUC 2"/>
    <property type="match status" value="1"/>
</dbReference>
<keyword evidence="6 14" id="KW-1133">Transmembrane helix</keyword>
<comment type="function">
    <text evidence="13 14">Fluoride-specific ion channel. Important for reducing fluoride concentration in the cell, thus reducing its toxicity.</text>
</comment>
<dbReference type="NCBIfam" id="TIGR00494">
    <property type="entry name" value="crcB"/>
    <property type="match status" value="1"/>
</dbReference>
<evidence type="ECO:0000256" key="9">
    <source>
        <dbReference type="ARBA" id="ARBA00023136"/>
    </source>
</evidence>
<organism evidence="15 16">
    <name type="scientific">Gracilibacillus xinjiangensis</name>
    <dbReference type="NCBI Taxonomy" id="1193282"/>
    <lineage>
        <taxon>Bacteria</taxon>
        <taxon>Bacillati</taxon>
        <taxon>Bacillota</taxon>
        <taxon>Bacilli</taxon>
        <taxon>Bacillales</taxon>
        <taxon>Bacillaceae</taxon>
        <taxon>Gracilibacillus</taxon>
    </lineage>
</organism>
<evidence type="ECO:0000256" key="10">
    <source>
        <dbReference type="ARBA" id="ARBA00023303"/>
    </source>
</evidence>
<reference evidence="16" key="1">
    <citation type="journal article" date="2019" name="Int. J. Syst. Evol. Microbiol.">
        <title>The Global Catalogue of Microorganisms (GCM) 10K type strain sequencing project: providing services to taxonomists for standard genome sequencing and annotation.</title>
        <authorList>
            <consortium name="The Broad Institute Genomics Platform"/>
            <consortium name="The Broad Institute Genome Sequencing Center for Infectious Disease"/>
            <person name="Wu L."/>
            <person name="Ma J."/>
        </authorList>
    </citation>
    <scope>NUCLEOTIDE SEQUENCE [LARGE SCALE GENOMIC DNA]</scope>
    <source>
        <strain evidence="16">CCUG 37865</strain>
    </source>
</reference>
<feature type="binding site" evidence="14">
    <location>
        <position position="73"/>
    </location>
    <ligand>
        <name>Na(+)</name>
        <dbReference type="ChEBI" id="CHEBI:29101"/>
        <note>structural</note>
    </ligand>
</feature>
<dbReference type="EMBL" id="JBHSDT010000003">
    <property type="protein sequence ID" value="MFC4402222.1"/>
    <property type="molecule type" value="Genomic_DNA"/>
</dbReference>
<keyword evidence="9 14" id="KW-0472">Membrane</keyword>
<dbReference type="Proteomes" id="UP001595882">
    <property type="component" value="Unassembled WGS sequence"/>
</dbReference>
<dbReference type="Pfam" id="PF02537">
    <property type="entry name" value="CRCB"/>
    <property type="match status" value="1"/>
</dbReference>
<evidence type="ECO:0000256" key="3">
    <source>
        <dbReference type="ARBA" id="ARBA00022475"/>
    </source>
</evidence>
<feature type="transmembrane region" description="Helical" evidence="14">
    <location>
        <begin position="99"/>
        <end position="119"/>
    </location>
</feature>
<comment type="similarity">
    <text evidence="11 14">Belongs to the fluoride channel Fluc/FEX (TC 1.A.43) family.</text>
</comment>
<keyword evidence="7 14" id="KW-0915">Sodium</keyword>
<evidence type="ECO:0000256" key="11">
    <source>
        <dbReference type="ARBA" id="ARBA00035120"/>
    </source>
</evidence>
<gene>
    <name evidence="14 15" type="primary">crcB</name>
    <name evidence="14" type="synonym">fluC</name>
    <name evidence="15" type="ORF">ACFOY7_03930</name>
</gene>
<evidence type="ECO:0000256" key="8">
    <source>
        <dbReference type="ARBA" id="ARBA00023065"/>
    </source>
</evidence>
<dbReference type="InterPro" id="IPR003691">
    <property type="entry name" value="FluC"/>
</dbReference>
<keyword evidence="5 14" id="KW-0479">Metal-binding</keyword>
<keyword evidence="3 14" id="KW-1003">Cell membrane</keyword>
<evidence type="ECO:0000256" key="13">
    <source>
        <dbReference type="ARBA" id="ARBA00049940"/>
    </source>
</evidence>
<evidence type="ECO:0000256" key="6">
    <source>
        <dbReference type="ARBA" id="ARBA00022989"/>
    </source>
</evidence>